<name>A0ABN9MAL4_9NEOB</name>
<dbReference type="Pfam" id="PF03357">
    <property type="entry name" value="Snf7"/>
    <property type="match status" value="1"/>
</dbReference>
<proteinExistence type="inferred from homology"/>
<keyword evidence="3" id="KW-0653">Protein transport</keyword>
<dbReference type="Gene3D" id="6.10.140.1230">
    <property type="match status" value="1"/>
</dbReference>
<keyword evidence="4" id="KW-0175">Coiled coil</keyword>
<evidence type="ECO:0000256" key="5">
    <source>
        <dbReference type="SAM" id="MobiDB-lite"/>
    </source>
</evidence>
<keyword evidence="2" id="KW-0813">Transport</keyword>
<accession>A0ABN9MAL4</accession>
<evidence type="ECO:0000256" key="2">
    <source>
        <dbReference type="ARBA" id="ARBA00022448"/>
    </source>
</evidence>
<reference evidence="6" key="1">
    <citation type="submission" date="2023-07" db="EMBL/GenBank/DDBJ databases">
        <authorList>
            <person name="Stuckert A."/>
        </authorList>
    </citation>
    <scope>NUCLEOTIDE SEQUENCE</scope>
</reference>
<comment type="caution">
    <text evidence="6">The sequence shown here is derived from an EMBL/GenBank/DDBJ whole genome shotgun (WGS) entry which is preliminary data.</text>
</comment>
<dbReference type="PANTHER" id="PTHR22761">
    <property type="entry name" value="CHARGED MULTIVESICULAR BODY PROTEIN"/>
    <property type="match status" value="1"/>
</dbReference>
<dbReference type="InterPro" id="IPR005024">
    <property type="entry name" value="Snf7_fam"/>
</dbReference>
<evidence type="ECO:0000256" key="3">
    <source>
        <dbReference type="ARBA" id="ARBA00022927"/>
    </source>
</evidence>
<evidence type="ECO:0008006" key="8">
    <source>
        <dbReference type="Google" id="ProtNLM"/>
    </source>
</evidence>
<feature type="compositionally biased region" description="Basic and acidic residues" evidence="5">
    <location>
        <begin position="20"/>
        <end position="40"/>
    </location>
</feature>
<evidence type="ECO:0000256" key="4">
    <source>
        <dbReference type="ARBA" id="ARBA00023054"/>
    </source>
</evidence>
<keyword evidence="7" id="KW-1185">Reference proteome</keyword>
<gene>
    <name evidence="6" type="ORF">RIMI_LOCUS18574171</name>
</gene>
<organism evidence="6 7">
    <name type="scientific">Ranitomeya imitator</name>
    <name type="common">mimic poison frog</name>
    <dbReference type="NCBI Taxonomy" id="111125"/>
    <lineage>
        <taxon>Eukaryota</taxon>
        <taxon>Metazoa</taxon>
        <taxon>Chordata</taxon>
        <taxon>Craniata</taxon>
        <taxon>Vertebrata</taxon>
        <taxon>Euteleostomi</taxon>
        <taxon>Amphibia</taxon>
        <taxon>Batrachia</taxon>
        <taxon>Anura</taxon>
        <taxon>Neobatrachia</taxon>
        <taxon>Hyloidea</taxon>
        <taxon>Dendrobatidae</taxon>
        <taxon>Dendrobatinae</taxon>
        <taxon>Ranitomeya</taxon>
    </lineage>
</organism>
<feature type="region of interest" description="Disordered" evidence="5">
    <location>
        <begin position="1"/>
        <end position="41"/>
    </location>
</feature>
<sequence length="526" mass="58869">MSRSHDRDITAGPCRTPALGRDRKLPLAMERSRQRGEERERRRRLVKFIQGGNSRVTPIGGSDLGIYELQKSEKLLSERLQSACDESTKTFFLSNKDNIKLSRDFLAESLTVLVALCSTVWWKKSLDANHGNQDIIISVIKMHFLEDGGAQGEDGRTIGIMGWIGTDFDDAYVASWVGKGLTSTRHAKTNDDLQKLTEEAKSFNKAGNKPQALRCLRRRKLAEKRISALQGKLDTIQSILERISMAETDRKVVSAYQMGVSALRSALKDVNLEKTESLVEQIQEFCDLQDDISQTLAGAAPSDIDMDADELERELDEILQKEVVDLPEVPTGPLITSPQHPPLIPVENRVHAVRLYIPFSMRVAVVYSPPGPSHQFLDHFANWLPHFLSCDIPTLIMGDFNIPIAFPLSPSASHHLFLTSSFGLSQHTNYPMHEDGNSLDLVFSRLCSEDDFTNSPLPLSDHNLLPFSSKNCHPDQVTPTFHTYRNIQAINTQKLMKNLQSSLAPISSISCPDSSLKHYNETTSYT</sequence>
<dbReference type="Gene3D" id="3.60.10.10">
    <property type="entry name" value="Endonuclease/exonuclease/phosphatase"/>
    <property type="match status" value="1"/>
</dbReference>
<dbReference type="SUPFAM" id="SSF56219">
    <property type="entry name" value="DNase I-like"/>
    <property type="match status" value="1"/>
</dbReference>
<dbReference type="InterPro" id="IPR036691">
    <property type="entry name" value="Endo/exonu/phosph_ase_sf"/>
</dbReference>
<evidence type="ECO:0000313" key="7">
    <source>
        <dbReference type="Proteomes" id="UP001176940"/>
    </source>
</evidence>
<dbReference type="Proteomes" id="UP001176940">
    <property type="component" value="Unassembled WGS sequence"/>
</dbReference>
<dbReference type="EMBL" id="CAUEEQ010057032">
    <property type="protein sequence ID" value="CAJ0963160.1"/>
    <property type="molecule type" value="Genomic_DNA"/>
</dbReference>
<comment type="similarity">
    <text evidence="1">Belongs to the SNF7 family.</text>
</comment>
<dbReference type="PANTHER" id="PTHR22761:SF21">
    <property type="entry name" value="CHARGED MULTIVESICULAR BODY PROTEIN 7"/>
    <property type="match status" value="1"/>
</dbReference>
<evidence type="ECO:0000256" key="1">
    <source>
        <dbReference type="ARBA" id="ARBA00006190"/>
    </source>
</evidence>
<protein>
    <recommendedName>
        <fullName evidence="8">Endonuclease/exonuclease/phosphatase domain-containing protein</fullName>
    </recommendedName>
</protein>
<evidence type="ECO:0000313" key="6">
    <source>
        <dbReference type="EMBL" id="CAJ0963160.1"/>
    </source>
</evidence>